<feature type="transmembrane region" description="Helical" evidence="1">
    <location>
        <begin position="181"/>
        <end position="200"/>
    </location>
</feature>
<reference evidence="3 4" key="1">
    <citation type="journal article" date="2011" name="J. Bacteriol.">
        <title>Draft genome sequence of the chemolithoheterotrophic, halophilic methylotroph Methylophaga thiooxydans DMS010.</title>
        <authorList>
            <person name="Boden R."/>
            <person name="Ferriera S."/>
            <person name="Johnson J."/>
            <person name="Kelly D.P."/>
            <person name="Murrell J.C."/>
            <person name="Schafer H."/>
        </authorList>
    </citation>
    <scope>NUCLEOTIDE SEQUENCE [LARGE SCALE GENOMIC DNA]</scope>
    <source>
        <strain evidence="3 4">DMS010</strain>
    </source>
</reference>
<feature type="transmembrane region" description="Helical" evidence="1">
    <location>
        <begin position="30"/>
        <end position="49"/>
    </location>
</feature>
<protein>
    <submittedName>
        <fullName evidence="3">Integral membrane protein DUF6</fullName>
    </submittedName>
</protein>
<keyword evidence="1" id="KW-0472">Membrane</keyword>
<dbReference type="EMBL" id="GG657899">
    <property type="protein sequence ID" value="EEF79530.1"/>
    <property type="molecule type" value="Genomic_DNA"/>
</dbReference>
<dbReference type="HOGENOM" id="CLU_084182_0_0_6"/>
<sequence length="288" mass="32489">MEAFVVLGRLLFSAFSNVFQKQLTHRGLHPFFIVFASYLVLAIICLPLLWTFNPFELSTRFWINIFFAALLDMAGTLFLVMSLSRTDLSVFGPLNAYKVVISMLLAMLFIGEIPSLQGFLGVCVIVAGSYFLFPPKSHQGRMWHLFTEKGVQFRFLSILLFSIGTLPLKNAVIAGGALPTTVFWCLIGLPLAGVAQLIFVRDNFRDDLVLARNQVYPLLYLGCLIFLMQYMTMFVFSQLLVAYSLALFQLSMVLQVFLGYRIFNEKHIFRRLAACLVMVGGSLMVLNA</sequence>
<dbReference type="PANTHER" id="PTHR22911:SF137">
    <property type="entry name" value="SOLUTE CARRIER FAMILY 35 MEMBER G2-RELATED"/>
    <property type="match status" value="1"/>
</dbReference>
<dbReference type="OrthoDB" id="9795255at2"/>
<keyword evidence="1" id="KW-1133">Transmembrane helix</keyword>
<dbReference type="InterPro" id="IPR000620">
    <property type="entry name" value="EamA_dom"/>
</dbReference>
<keyword evidence="1" id="KW-0812">Transmembrane</keyword>
<gene>
    <name evidence="3" type="ORF">MDMS009_2117</name>
</gene>
<dbReference type="RefSeq" id="WP_008291621.1">
    <property type="nucleotide sequence ID" value="NZ_GG657899.1"/>
</dbReference>
<dbReference type="Pfam" id="PF00892">
    <property type="entry name" value="EamA"/>
    <property type="match status" value="1"/>
</dbReference>
<dbReference type="SUPFAM" id="SSF103481">
    <property type="entry name" value="Multidrug resistance efflux transporter EmrE"/>
    <property type="match status" value="1"/>
</dbReference>
<feature type="transmembrane region" description="Helical" evidence="1">
    <location>
        <begin position="242"/>
        <end position="263"/>
    </location>
</feature>
<dbReference type="InterPro" id="IPR037185">
    <property type="entry name" value="EmrE-like"/>
</dbReference>
<dbReference type="AlphaFoldDB" id="C0N6Y8"/>
<dbReference type="Gene3D" id="1.10.3730.20">
    <property type="match status" value="1"/>
</dbReference>
<keyword evidence="4" id="KW-1185">Reference proteome</keyword>
<dbReference type="GO" id="GO:0016020">
    <property type="term" value="C:membrane"/>
    <property type="evidence" value="ECO:0007669"/>
    <property type="project" value="InterPro"/>
</dbReference>
<feature type="transmembrane region" description="Helical" evidence="1">
    <location>
        <begin position="215"/>
        <end position="236"/>
    </location>
</feature>
<feature type="transmembrane region" description="Helical" evidence="1">
    <location>
        <begin position="268"/>
        <end position="286"/>
    </location>
</feature>
<proteinExistence type="predicted"/>
<dbReference type="PANTHER" id="PTHR22911">
    <property type="entry name" value="ACYL-MALONYL CONDENSING ENZYME-RELATED"/>
    <property type="match status" value="1"/>
</dbReference>
<feature type="transmembrane region" description="Helical" evidence="1">
    <location>
        <begin position="153"/>
        <end position="175"/>
    </location>
</feature>
<name>C0N6Y8_9GAMM</name>
<accession>C0N6Y8</accession>
<evidence type="ECO:0000259" key="2">
    <source>
        <dbReference type="Pfam" id="PF00892"/>
    </source>
</evidence>
<evidence type="ECO:0000256" key="1">
    <source>
        <dbReference type="SAM" id="Phobius"/>
    </source>
</evidence>
<feature type="transmembrane region" description="Helical" evidence="1">
    <location>
        <begin position="100"/>
        <end position="133"/>
    </location>
</feature>
<evidence type="ECO:0000313" key="3">
    <source>
        <dbReference type="EMBL" id="EEF79530.1"/>
    </source>
</evidence>
<evidence type="ECO:0000313" key="4">
    <source>
        <dbReference type="Proteomes" id="UP000004679"/>
    </source>
</evidence>
<dbReference type="Proteomes" id="UP000004679">
    <property type="component" value="Unassembled WGS sequence"/>
</dbReference>
<organism evidence="3 4">
    <name type="scientific">Methylophaga thiooxydans DMS010</name>
    <dbReference type="NCBI Taxonomy" id="637616"/>
    <lineage>
        <taxon>Bacteria</taxon>
        <taxon>Pseudomonadati</taxon>
        <taxon>Pseudomonadota</taxon>
        <taxon>Gammaproteobacteria</taxon>
        <taxon>Thiotrichales</taxon>
        <taxon>Piscirickettsiaceae</taxon>
        <taxon>Methylophaga</taxon>
    </lineage>
</organism>
<feature type="domain" description="EamA" evidence="2">
    <location>
        <begin position="4"/>
        <end position="132"/>
    </location>
</feature>
<feature type="transmembrane region" description="Helical" evidence="1">
    <location>
        <begin position="61"/>
        <end position="80"/>
    </location>
</feature>